<accession>A0A852W0Y5</accession>
<feature type="binding site" evidence="4">
    <location>
        <position position="237"/>
    </location>
    <ligand>
        <name>Fe cation</name>
        <dbReference type="ChEBI" id="CHEBI:24875"/>
    </ligand>
</feature>
<feature type="signal peptide" evidence="5">
    <location>
        <begin position="1"/>
        <end position="33"/>
    </location>
</feature>
<evidence type="ECO:0000313" key="6">
    <source>
        <dbReference type="EMBL" id="NYG00075.1"/>
    </source>
</evidence>
<keyword evidence="3 5" id="KW-0732">Signal</keyword>
<organism evidence="6 7">
    <name type="scientific">Pseudonocardia alni</name>
    <name type="common">Amycolata alni</name>
    <dbReference type="NCBI Taxonomy" id="33907"/>
    <lineage>
        <taxon>Bacteria</taxon>
        <taxon>Bacillati</taxon>
        <taxon>Actinomycetota</taxon>
        <taxon>Actinomycetes</taxon>
        <taxon>Pseudonocardiales</taxon>
        <taxon>Pseudonocardiaceae</taxon>
        <taxon>Pseudonocardia</taxon>
    </lineage>
</organism>
<dbReference type="InterPro" id="IPR026045">
    <property type="entry name" value="Ferric-bd"/>
</dbReference>
<evidence type="ECO:0000256" key="2">
    <source>
        <dbReference type="ARBA" id="ARBA00022496"/>
    </source>
</evidence>
<protein>
    <submittedName>
        <fullName evidence="6">Iron(III) transport system substrate-binding protein</fullName>
    </submittedName>
</protein>
<keyword evidence="7" id="KW-1185">Reference proteome</keyword>
<reference evidence="6 7" key="1">
    <citation type="submission" date="2020-07" db="EMBL/GenBank/DDBJ databases">
        <title>Sequencing the genomes of 1000 actinobacteria strains.</title>
        <authorList>
            <person name="Klenk H.-P."/>
        </authorList>
    </citation>
    <scope>NUCLEOTIDE SEQUENCE [LARGE SCALE GENOMIC DNA]</scope>
    <source>
        <strain evidence="6 7">DSM 44749</strain>
    </source>
</reference>
<dbReference type="GeneID" id="98050194"/>
<evidence type="ECO:0000256" key="1">
    <source>
        <dbReference type="ARBA" id="ARBA00008520"/>
    </source>
</evidence>
<evidence type="ECO:0000256" key="4">
    <source>
        <dbReference type="PIRSR" id="PIRSR002825-1"/>
    </source>
</evidence>
<evidence type="ECO:0000313" key="7">
    <source>
        <dbReference type="Proteomes" id="UP000549695"/>
    </source>
</evidence>
<keyword evidence="4" id="KW-0479">Metal-binding</keyword>
<feature type="chain" id="PRO_5039454898" evidence="5">
    <location>
        <begin position="34"/>
        <end position="347"/>
    </location>
</feature>
<keyword evidence="2" id="KW-0410">Iron transport</keyword>
<keyword evidence="4" id="KW-0408">Iron</keyword>
<dbReference type="GO" id="GO:0046872">
    <property type="term" value="F:metal ion binding"/>
    <property type="evidence" value="ECO:0007669"/>
    <property type="project" value="UniProtKB-KW"/>
</dbReference>
<dbReference type="SUPFAM" id="SSF53850">
    <property type="entry name" value="Periplasmic binding protein-like II"/>
    <property type="match status" value="1"/>
</dbReference>
<dbReference type="GO" id="GO:0006826">
    <property type="term" value="P:iron ion transport"/>
    <property type="evidence" value="ECO:0007669"/>
    <property type="project" value="UniProtKB-KW"/>
</dbReference>
<name>A0A852W0Y5_PSEA5</name>
<keyword evidence="2" id="KW-0813">Transport</keyword>
<keyword evidence="2" id="KW-0406">Ion transport</keyword>
<dbReference type="PROSITE" id="PS51257">
    <property type="entry name" value="PROKAR_LIPOPROTEIN"/>
    <property type="match status" value="1"/>
</dbReference>
<dbReference type="AlphaFoldDB" id="A0A852W0Y5"/>
<evidence type="ECO:0000256" key="5">
    <source>
        <dbReference type="SAM" id="SignalP"/>
    </source>
</evidence>
<proteinExistence type="inferred from homology"/>
<dbReference type="GO" id="GO:0030288">
    <property type="term" value="C:outer membrane-bounded periplasmic space"/>
    <property type="evidence" value="ECO:0007669"/>
    <property type="project" value="TreeGrafter"/>
</dbReference>
<gene>
    <name evidence="6" type="ORF">HDA37_000360</name>
</gene>
<dbReference type="Pfam" id="PF13343">
    <property type="entry name" value="SBP_bac_6"/>
    <property type="match status" value="1"/>
</dbReference>
<sequence>MTPSTTRPTRRGVLTGAVLAATLLVAGCGGAPADPAPAAGDGPRTLTLYSGREEDLVGPLLAQFEQQSGITVDTRYGSTTELAAQLAEEGGATPAQVFLSQDAGALGALAGAGAFAPLPEEVRGVVTAPYTATDGTWTGLTGRVRVAAYNIRVPEAEVPADVTELTDPRWRGRVGIAPTNASFQAFVTALRVQEGDDAARAFLEGLRANEVQVFPRNTAILEAVDSGVVDVGLINHYYVAAAETPPANTALKFGAPGTASALVNVTGAGILAGAAESTEARELLRFLVSPQAQEYFARETGEYPLVAGVAGPAGMPALADLRAPRLDLADLEDLDGTTQLMTQVGLL</sequence>
<dbReference type="RefSeq" id="WP_073575054.1">
    <property type="nucleotide sequence ID" value="NZ_BAAAJZ010000011.1"/>
</dbReference>
<dbReference type="PROSITE" id="PS51318">
    <property type="entry name" value="TAT"/>
    <property type="match status" value="1"/>
</dbReference>
<dbReference type="InterPro" id="IPR006311">
    <property type="entry name" value="TAT_signal"/>
</dbReference>
<comment type="similarity">
    <text evidence="1">Belongs to the bacterial solute-binding protein 1 family.</text>
</comment>
<dbReference type="PANTHER" id="PTHR30006:SF15">
    <property type="entry name" value="IRON-UTILIZATION PERIPLASMIC PROTEIN"/>
    <property type="match status" value="1"/>
</dbReference>
<dbReference type="PANTHER" id="PTHR30006">
    <property type="entry name" value="THIAMINE-BINDING PERIPLASMIC PROTEIN-RELATED"/>
    <property type="match status" value="1"/>
</dbReference>
<dbReference type="Gene3D" id="3.40.190.10">
    <property type="entry name" value="Periplasmic binding protein-like II"/>
    <property type="match status" value="2"/>
</dbReference>
<dbReference type="EMBL" id="JACCCZ010000001">
    <property type="protein sequence ID" value="NYG00075.1"/>
    <property type="molecule type" value="Genomic_DNA"/>
</dbReference>
<feature type="binding site" evidence="4">
    <location>
        <position position="238"/>
    </location>
    <ligand>
        <name>Fe cation</name>
        <dbReference type="ChEBI" id="CHEBI:24875"/>
    </ligand>
</feature>
<evidence type="ECO:0000256" key="3">
    <source>
        <dbReference type="ARBA" id="ARBA00022729"/>
    </source>
</evidence>
<comment type="caution">
    <text evidence="6">The sequence shown here is derived from an EMBL/GenBank/DDBJ whole genome shotgun (WGS) entry which is preliminary data.</text>
</comment>
<dbReference type="Proteomes" id="UP000549695">
    <property type="component" value="Unassembled WGS sequence"/>
</dbReference>
<dbReference type="PIRSF" id="PIRSF002825">
    <property type="entry name" value="CfbpA"/>
    <property type="match status" value="1"/>
</dbReference>